<dbReference type="GO" id="GO:0004190">
    <property type="term" value="F:aspartic-type endopeptidase activity"/>
    <property type="evidence" value="ECO:0007669"/>
    <property type="project" value="UniProtKB-KW"/>
</dbReference>
<dbReference type="InterPro" id="IPR057670">
    <property type="entry name" value="SH3_retrovirus"/>
</dbReference>
<dbReference type="Proteomes" id="UP001497516">
    <property type="component" value="Chromosome 10"/>
</dbReference>
<reference evidence="4 5" key="1">
    <citation type="submission" date="2024-04" db="EMBL/GenBank/DDBJ databases">
        <authorList>
            <person name="Fracassetti M."/>
        </authorList>
    </citation>
    <scope>NUCLEOTIDE SEQUENCE [LARGE SCALE GENOMIC DNA]</scope>
</reference>
<organism evidence="4 5">
    <name type="scientific">Linum trigynum</name>
    <dbReference type="NCBI Taxonomy" id="586398"/>
    <lineage>
        <taxon>Eukaryota</taxon>
        <taxon>Viridiplantae</taxon>
        <taxon>Streptophyta</taxon>
        <taxon>Embryophyta</taxon>
        <taxon>Tracheophyta</taxon>
        <taxon>Spermatophyta</taxon>
        <taxon>Magnoliopsida</taxon>
        <taxon>eudicotyledons</taxon>
        <taxon>Gunneridae</taxon>
        <taxon>Pentapetalae</taxon>
        <taxon>rosids</taxon>
        <taxon>fabids</taxon>
        <taxon>Malpighiales</taxon>
        <taxon>Linaceae</taxon>
        <taxon>Linum</taxon>
    </lineage>
</organism>
<gene>
    <name evidence="4" type="ORF">LTRI10_LOCUS9659</name>
</gene>
<dbReference type="EMBL" id="OZ034814">
    <property type="protein sequence ID" value="CAL1362863.1"/>
    <property type="molecule type" value="Genomic_DNA"/>
</dbReference>
<feature type="domain" description="Integrase catalytic" evidence="3">
    <location>
        <begin position="435"/>
        <end position="599"/>
    </location>
</feature>
<dbReference type="SUPFAM" id="SSF56672">
    <property type="entry name" value="DNA/RNA polymerases"/>
    <property type="match status" value="1"/>
</dbReference>
<evidence type="ECO:0000313" key="5">
    <source>
        <dbReference type="Proteomes" id="UP001497516"/>
    </source>
</evidence>
<dbReference type="PANTHER" id="PTHR11439">
    <property type="entry name" value="GAG-POL-RELATED RETROTRANSPOSON"/>
    <property type="match status" value="1"/>
</dbReference>
<dbReference type="Pfam" id="PF13976">
    <property type="entry name" value="gag_pre-integrs"/>
    <property type="match status" value="1"/>
</dbReference>
<dbReference type="SUPFAM" id="SSF53098">
    <property type="entry name" value="Ribonuclease H-like"/>
    <property type="match status" value="1"/>
</dbReference>
<keyword evidence="1" id="KW-0645">Protease</keyword>
<dbReference type="InterPro" id="IPR036397">
    <property type="entry name" value="RNaseH_sf"/>
</dbReference>
<feature type="region of interest" description="Disordered" evidence="2">
    <location>
        <begin position="696"/>
        <end position="768"/>
    </location>
</feature>
<dbReference type="Pfam" id="PF14223">
    <property type="entry name" value="Retrotran_gag_2"/>
    <property type="match status" value="1"/>
</dbReference>
<keyword evidence="5" id="KW-1185">Reference proteome</keyword>
<feature type="compositionally biased region" description="Low complexity" evidence="2">
    <location>
        <begin position="715"/>
        <end position="742"/>
    </location>
</feature>
<evidence type="ECO:0000259" key="3">
    <source>
        <dbReference type="PROSITE" id="PS50994"/>
    </source>
</evidence>
<keyword evidence="1" id="KW-0064">Aspartyl protease</keyword>
<evidence type="ECO:0000256" key="1">
    <source>
        <dbReference type="ARBA" id="ARBA00022750"/>
    </source>
</evidence>
<sequence>MRCSIDESIYSFVSAASTARVAWLTLEKLYASSAQSRVIHLKGKLAKSVKGDRDILTFINDLKSTAAELALIGEPVKDIDLIVHCLRGLGEEYQAFAAAVRARGPGLTLEDLGDSLVEFEADIKARPQITVPTTFFSQGQKQGSSPQSRPHRGGASAQPYFAGSSPRGPPSPSRQLFSGPASPRENSSPMPRRPRPVCQYCEKPGHTVHQCFRLFPQARQAHLQTRPAQVHYSNAGSSIPQSTTGPSNPWLMDPAASHHVTGDLGNLSLYSDYTGPDELVVGNGSGLRISHIGSSNLSTGLHSLSLQDVLHVPSIKRHLISVAQLCRTNPVSVEFFATHFVVKDLRTGALMLRGENRGDVYELSPTTEPVCMALVTTRTTTQSWHSRLGHPYAQSLRSLLRSHSLPVSASSSLSHCDACLSNKSHKLPFGVSSLTSTRPFDLLYTDVWGPAPITSLDGFRFYLIIIDHYTRYTWYYPLCRKSDVSQVFLDFRSMVANYFSTTIRRLYTDGGGEFIKLCPELSSHGITHLLTPPHTPEHNGLAERKHRHPVETGITLLHHAKLPSSFWSYAFSTAVYLIYRMPSSALRGQIPYTLLFNQIPNYHKLRVFGCLCYPWLRPYAPNNLAPRSHPCIFLGYYPQRSAYKCFDSHTNRLFLSHHVHFVEDIFPGYSSPTAPAVPTPATWLFDATPPITFLPGARTTTPLLSPAPPGPDSPSPSAHSGAGSSSTSPGSTSATGPSSGPATTPPGPPPPQPVQPPPLARSHTMTTRAQHGIFKPKRLFIASAGSSSASASSSPPLEPTSVKEALLYPEWSAALTAENQALHDNETWDLVPRLPHYNVLGNRWVYCVKRQPDGSIARFKTRLVAKGFHQRPGIDFGDTYSPVVKPVTVRTVLTLALSHKWSIAHFDVNNAFLQGPLEDEVYMLQPPGYKDPDRPNHVCRLKRGIYGLWQAPRAWYKALSSFLLDFGFTKTISDSSLFVYKRDDALLYFLVYVDDLLLTGNNDQLLASFREALSHRFSLKSLGDISYFLDIEVIPTTDGYLLSQHNYMQDILTRFDMLDAAPTPTPMASTVTLSLTDDSPPSDSTRFRQIIGALQYLVYTRPDIAFSVNKLSQFMHSPSASHWQSLKRLLRYVTGTIHHGLIIHRSPQPLTLSAFADSDWASNLDDRSSTSAYLLYLGSTLVSWRSQKQRTVARSSTEAEYRAIAHASAEIEWLQNLLQELHHPLQAPPTLYSDNLGTTYFCSNPVFHSRMKHLALDYHFVSHLVQEGRLVIRYIPTTQQLVDVLTKPLPAARFLLLRSKIGVVDTTSVLRGRIRDI</sequence>
<dbReference type="CDD" id="cd09272">
    <property type="entry name" value="RNase_HI_RT_Ty1"/>
    <property type="match status" value="1"/>
</dbReference>
<dbReference type="GO" id="GO:0003676">
    <property type="term" value="F:nucleic acid binding"/>
    <property type="evidence" value="ECO:0007669"/>
    <property type="project" value="InterPro"/>
</dbReference>
<dbReference type="Pfam" id="PF22936">
    <property type="entry name" value="Pol_BBD"/>
    <property type="match status" value="1"/>
</dbReference>
<keyword evidence="1" id="KW-0378">Hydrolase</keyword>
<dbReference type="InterPro" id="IPR043502">
    <property type="entry name" value="DNA/RNA_pol_sf"/>
</dbReference>
<dbReference type="InterPro" id="IPR001584">
    <property type="entry name" value="Integrase_cat-core"/>
</dbReference>
<dbReference type="InterPro" id="IPR054722">
    <property type="entry name" value="PolX-like_BBD"/>
</dbReference>
<accession>A0AAV2D2M6</accession>
<feature type="compositionally biased region" description="Pro residues" evidence="2">
    <location>
        <begin position="705"/>
        <end position="714"/>
    </location>
</feature>
<evidence type="ECO:0000313" key="4">
    <source>
        <dbReference type="EMBL" id="CAL1362863.1"/>
    </source>
</evidence>
<proteinExistence type="predicted"/>
<dbReference type="Pfam" id="PF25597">
    <property type="entry name" value="SH3_retrovirus"/>
    <property type="match status" value="1"/>
</dbReference>
<feature type="compositionally biased region" description="Low complexity" evidence="2">
    <location>
        <begin position="137"/>
        <end position="148"/>
    </location>
</feature>
<dbReference type="InterPro" id="IPR012337">
    <property type="entry name" value="RNaseH-like_sf"/>
</dbReference>
<name>A0AAV2D2M6_9ROSI</name>
<evidence type="ECO:0000256" key="2">
    <source>
        <dbReference type="SAM" id="MobiDB-lite"/>
    </source>
</evidence>
<dbReference type="InterPro" id="IPR025724">
    <property type="entry name" value="GAG-pre-integrase_dom"/>
</dbReference>
<dbReference type="Pfam" id="PF07727">
    <property type="entry name" value="RVT_2"/>
    <property type="match status" value="1"/>
</dbReference>
<dbReference type="InterPro" id="IPR013103">
    <property type="entry name" value="RVT_2"/>
</dbReference>
<dbReference type="PANTHER" id="PTHR11439:SF450">
    <property type="entry name" value="REVERSE TRANSCRIPTASE TY1_COPIA-TYPE DOMAIN-CONTAINING PROTEIN"/>
    <property type="match status" value="1"/>
</dbReference>
<feature type="compositionally biased region" description="Pro residues" evidence="2">
    <location>
        <begin position="743"/>
        <end position="759"/>
    </location>
</feature>
<feature type="region of interest" description="Disordered" evidence="2">
    <location>
        <begin position="135"/>
        <end position="193"/>
    </location>
</feature>
<protein>
    <recommendedName>
        <fullName evidence="3">Integrase catalytic domain-containing protein</fullName>
    </recommendedName>
</protein>
<dbReference type="Gene3D" id="3.30.420.10">
    <property type="entry name" value="Ribonuclease H-like superfamily/Ribonuclease H"/>
    <property type="match status" value="1"/>
</dbReference>
<dbReference type="GO" id="GO:0015074">
    <property type="term" value="P:DNA integration"/>
    <property type="evidence" value="ECO:0007669"/>
    <property type="project" value="InterPro"/>
</dbReference>
<dbReference type="PROSITE" id="PS50994">
    <property type="entry name" value="INTEGRASE"/>
    <property type="match status" value="1"/>
</dbReference>